<dbReference type="InterPro" id="IPR032675">
    <property type="entry name" value="LRR_dom_sf"/>
</dbReference>
<dbReference type="InterPro" id="IPR056291">
    <property type="entry name" value="MORN_DRC7"/>
</dbReference>
<evidence type="ECO:0000313" key="10">
    <source>
        <dbReference type="Proteomes" id="UP000239649"/>
    </source>
</evidence>
<feature type="region of interest" description="Disordered" evidence="6">
    <location>
        <begin position="1321"/>
        <end position="1341"/>
    </location>
</feature>
<feature type="domain" description="Dynein regulatory complex subunit 7 MORN" evidence="7">
    <location>
        <begin position="1455"/>
        <end position="1604"/>
    </location>
</feature>
<dbReference type="Proteomes" id="UP000239649">
    <property type="component" value="Unassembled WGS sequence"/>
</dbReference>
<evidence type="ECO:0000256" key="6">
    <source>
        <dbReference type="SAM" id="MobiDB-lite"/>
    </source>
</evidence>
<evidence type="ECO:0000313" key="9">
    <source>
        <dbReference type="EMBL" id="PSC71306.1"/>
    </source>
</evidence>
<evidence type="ECO:0000256" key="1">
    <source>
        <dbReference type="ARBA" id="ARBA00004430"/>
    </source>
</evidence>
<dbReference type="InterPro" id="IPR007955">
    <property type="entry name" value="Bystin"/>
</dbReference>
<keyword evidence="3" id="KW-0433">Leucine-rich repeat</keyword>
<feature type="compositionally biased region" description="Low complexity" evidence="6">
    <location>
        <begin position="1122"/>
        <end position="1136"/>
    </location>
</feature>
<dbReference type="SMART" id="SM00369">
    <property type="entry name" value="LRR_TYP"/>
    <property type="match status" value="5"/>
</dbReference>
<dbReference type="InterPro" id="IPR015915">
    <property type="entry name" value="Kelch-typ_b-propeller"/>
</dbReference>
<comment type="caution">
    <text evidence="9">The sequence shown here is derived from an EMBL/GenBank/DDBJ whole genome shotgun (WGS) entry which is preliminary data.</text>
</comment>
<dbReference type="Pfam" id="PF05291">
    <property type="entry name" value="Bystin"/>
    <property type="match status" value="1"/>
</dbReference>
<evidence type="ECO:0000259" key="8">
    <source>
        <dbReference type="Pfam" id="PF24671"/>
    </source>
</evidence>
<dbReference type="Pfam" id="PF24671">
    <property type="entry name" value="DRC7_C"/>
    <property type="match status" value="1"/>
</dbReference>
<feature type="compositionally biased region" description="Acidic residues" evidence="6">
    <location>
        <begin position="42"/>
        <end position="51"/>
    </location>
</feature>
<keyword evidence="4" id="KW-0677">Repeat</keyword>
<feature type="region of interest" description="Disordered" evidence="6">
    <location>
        <begin position="1113"/>
        <end position="1147"/>
    </location>
</feature>
<dbReference type="PANTHER" id="PTHR35249">
    <property type="entry name" value="DYNEIN REGULATORY COMPLEX SUBUNIT 7"/>
    <property type="match status" value="1"/>
</dbReference>
<keyword evidence="2" id="KW-0963">Cytoplasm</keyword>
<dbReference type="Pfam" id="PF24681">
    <property type="entry name" value="Kelch_KLHDC2_KLHL20_DRC7"/>
    <property type="match status" value="1"/>
</dbReference>
<comment type="subcellular location">
    <subcellularLocation>
        <location evidence="1">Cytoplasm</location>
        <location evidence="1">Cytoskeleton</location>
        <location evidence="1">Cilium axoneme</location>
    </subcellularLocation>
</comment>
<evidence type="ECO:0000256" key="4">
    <source>
        <dbReference type="ARBA" id="ARBA00022737"/>
    </source>
</evidence>
<dbReference type="GO" id="GO:0031514">
    <property type="term" value="C:motile cilium"/>
    <property type="evidence" value="ECO:0007669"/>
    <property type="project" value="TreeGrafter"/>
</dbReference>
<keyword evidence="10" id="KW-1185">Reference proteome</keyword>
<feature type="domain" description="Dynein regulatory complex subunit 7 C-terminal" evidence="8">
    <location>
        <begin position="1821"/>
        <end position="1925"/>
    </location>
</feature>
<dbReference type="InterPro" id="IPR056292">
    <property type="entry name" value="DRC7_C"/>
</dbReference>
<dbReference type="Gene3D" id="3.80.10.10">
    <property type="entry name" value="Ribonuclease Inhibitor"/>
    <property type="match status" value="1"/>
</dbReference>
<evidence type="ECO:0000256" key="3">
    <source>
        <dbReference type="ARBA" id="ARBA00022614"/>
    </source>
</evidence>
<keyword evidence="9" id="KW-0282">Flagellum</keyword>
<dbReference type="Pfam" id="PF24667">
    <property type="entry name" value="MORN_DRC7"/>
    <property type="match status" value="1"/>
</dbReference>
<organism evidence="9 10">
    <name type="scientific">Micractinium conductrix</name>
    <dbReference type="NCBI Taxonomy" id="554055"/>
    <lineage>
        <taxon>Eukaryota</taxon>
        <taxon>Viridiplantae</taxon>
        <taxon>Chlorophyta</taxon>
        <taxon>core chlorophytes</taxon>
        <taxon>Trebouxiophyceae</taxon>
        <taxon>Chlorellales</taxon>
        <taxon>Chlorellaceae</taxon>
        <taxon>Chlorella clade</taxon>
        <taxon>Micractinium</taxon>
    </lineage>
</organism>
<proteinExistence type="predicted"/>
<dbReference type="Gene3D" id="2.120.10.80">
    <property type="entry name" value="Kelch-type beta propeller"/>
    <property type="match status" value="1"/>
</dbReference>
<sequence length="1934" mass="205689">MGKKKRDYVVHHKQSLGDQLENPETWGVRTQPRPSKRRRDGEEDEQQEEELVPAAMTARILKQARSQQEEIDAEDAPAGAAALQLAGRRGVVAAAAKGLQGDSESEEEWSDDGYEFDEEIEVSAEDEAALAAFMAPGADDYQQKTLADLVLERIRQKQAEQGVSELPREGDDFIPGELDPKVVEVYQGVGKVLSRYTAGKVPKAFKVIPNLQNWEEILYMTDPENWSPHAVYQEAIATALANPGVHVAELDVSSCGLEELPPLVASFSALRSLRAKYNRLARLPVELLAALPRLEAVDLEGNRVAVLEDGALQALGDRLRSLNLSGNGLAALPDGVGRCRALEALTLANNPLVQLPEALASCPALSHLDVSSCRLVALPAALAGSKSLQRFFCQNNDLARVPTALGHLPNLKEWNLRANRLPLKYEQARERGLAKFLAFLREEEIERLQEVERNRPVGVAAGPCMVYRCKAVLDDAVAAARQGQPTDGFAWIRQGWAAAQHRSCLYVFGGMVVKEDGRKTSELLVLDMDTMAWRVQPTRGDRPVPRDGHVFVADPASNQLLCFGGRSSSGRRMNDLHALDLATWTWYVPKQEGAALPPSREHAAAALAPDGRLLLFGGRTNGARLNDLWSWDSVSGLWEQLPVHGTAPTPRQGAAACFADGQLYIVGGASNFVLSDCLAYSFDTQEWRVLGTEGHSKAAARAGGHVITHMDGEIWMFGGRDALGAQVSYLLKLRPKAGGAWYEWVETEFAMQPNRSRIVLFDSFSRLCITQCGHQLHKLNVSPEQIERGSCVWDVVQLVPLSAVQEKAVRPEDLEGAHPKRERVKHATLIAAKLPRGFSSASPREEQLLAACAAFRQRWALAQGSAEGSAAPPRLEPCLTLPNECGVNKCVCTTLRRTALPHTELHDLEGIAQFVAEFFTAEPLEDPTRPPTHLVSPWSLLEWQAGDCFDLATLACSLLLGAGYNAFVAVGYATSKQLALCDQSHDECPFLEEYGVEAPPYGELPEAEASFEEAATAGAAEAAAAAAPAGMAAEAAAEGGAAPARQQEAPAAESAAAAEASRAGTPSTTGRRRTGSAPGSRPATSASAPRSRLATVAPDSGAAAAAAAPLDAAAAESDVGREAQQQGQAAEAGGEETPAPAPRRPKRHIHAFVLIKAGRREVPHPLLLNPTTGLLHSLDTAPCSGIECVWNDRNWWASLQTDGLGGGSSSGLAELALTDLTFSNPNCWLPLLVNKEDHQAEAATVTTALSMRSSKAESLLRSVVGDLRSSPALHRTSSNFTLLAVGPSKTPLPGAAPSTAFSPRSQALLGSTSAAMAAAGAGASAAPPGSGGKPPGSGLALHHLALGGRSGTPRLGNYAPTGELFDSSMAFLSPEETAAGQRSSLLPGMSTSALLPAPSLLQAPSGLGPAAAGGAAQHGAGAASSPPGMPPPAEMPLSWVPALAISRERLDMRCPRGQKVVQYRQARRELFARYGECGRWDGLVERLTTYEAASGAPLCVLELFARRRDGLERRLAHPAQRSVLTCYGSGAAECVKSVRVVRGPGVSRSMELTFHAENRADGLLRRQHGSSALEEWFLPGSRPDGLVHRTVKYGAAGAAHAAAAAEQSGASGAKGRLGQRGSVAHRRRSSVAPVWEQPQQPAALICDRFSQSKGQAVKQLGAAAAAEAAAAGPRVVRRCFDLAAGRLELVTRPAADGAAADGADADAAAGAAHVTHAYGMEGELLEGGEGAACPSPEQQLREYAALQAACRAAQAAARDAEEDSIALVVGLQRQEQKTALVTPHWDATRVKVEESDDMEAEGEEGEYDFLHHFLPHTGARDLTAAEAAAARQACLNAFDDRQAARLHLLRARLAEGGAELSRLRALLADELHHLADPDRVAAEEAAAAFRLRMVQRRVEEHAPGAAAKRRELEARLDGDKRLAVALAAEAEARR</sequence>
<dbReference type="EMBL" id="LHPF02000015">
    <property type="protein sequence ID" value="PSC71306.1"/>
    <property type="molecule type" value="Genomic_DNA"/>
</dbReference>
<gene>
    <name evidence="9" type="ORF">C2E20_5338</name>
</gene>
<evidence type="ECO:0000256" key="2">
    <source>
        <dbReference type="ARBA" id="ARBA00022490"/>
    </source>
</evidence>
<dbReference type="SUPFAM" id="SSF117281">
    <property type="entry name" value="Kelch motif"/>
    <property type="match status" value="1"/>
</dbReference>
<keyword evidence="5" id="KW-0206">Cytoskeleton</keyword>
<dbReference type="InterPro" id="IPR033551">
    <property type="entry name" value="DRC7/lobo"/>
</dbReference>
<feature type="region of interest" description="Disordered" evidence="6">
    <location>
        <begin position="1"/>
        <end position="53"/>
    </location>
</feature>
<evidence type="ECO:0000256" key="5">
    <source>
        <dbReference type="ARBA" id="ARBA00023212"/>
    </source>
</evidence>
<feature type="compositionally biased region" description="Basic residues" evidence="6">
    <location>
        <begin position="1"/>
        <end position="14"/>
    </location>
</feature>
<keyword evidence="9" id="KW-0966">Cell projection</keyword>
<dbReference type="GO" id="GO:0048870">
    <property type="term" value="P:cell motility"/>
    <property type="evidence" value="ECO:0007669"/>
    <property type="project" value="TreeGrafter"/>
</dbReference>
<feature type="region of interest" description="Disordered" evidence="6">
    <location>
        <begin position="1606"/>
        <end position="1635"/>
    </location>
</feature>
<dbReference type="Pfam" id="PF13855">
    <property type="entry name" value="LRR_8"/>
    <property type="match status" value="1"/>
</dbReference>
<feature type="region of interest" description="Disordered" evidence="6">
    <location>
        <begin position="1406"/>
        <end position="1433"/>
    </location>
</feature>
<dbReference type="SUPFAM" id="SSF52058">
    <property type="entry name" value="L domain-like"/>
    <property type="match status" value="1"/>
</dbReference>
<reference evidence="9 10" key="1">
    <citation type="journal article" date="2018" name="Plant J.">
        <title>Genome sequences of Chlorella sorokiniana UTEX 1602 and Micractinium conductrix SAG 241.80: implications to maltose excretion by a green alga.</title>
        <authorList>
            <person name="Arriola M.B."/>
            <person name="Velmurugan N."/>
            <person name="Zhang Y."/>
            <person name="Plunkett M.H."/>
            <person name="Hondzo H."/>
            <person name="Barney B.M."/>
        </authorList>
    </citation>
    <scope>NUCLEOTIDE SEQUENCE [LARGE SCALE GENOMIC DNA]</scope>
    <source>
        <strain evidence="9 10">SAG 241.80</strain>
    </source>
</reference>
<keyword evidence="9" id="KW-0969">Cilium</keyword>
<dbReference type="InterPro" id="IPR001611">
    <property type="entry name" value="Leu-rich_rpt"/>
</dbReference>
<evidence type="ECO:0000259" key="7">
    <source>
        <dbReference type="Pfam" id="PF24667"/>
    </source>
</evidence>
<protein>
    <submittedName>
        <fullName evidence="9">Flagella associated 50</fullName>
    </submittedName>
</protein>
<name>A0A2P6VB28_9CHLO</name>
<accession>A0A2P6VB28</accession>
<dbReference type="OrthoDB" id="10251809at2759"/>
<dbReference type="PANTHER" id="PTHR35249:SF2">
    <property type="entry name" value="DYNEIN REGULATORY COMPLEX SUBUNIT 7"/>
    <property type="match status" value="1"/>
</dbReference>
<feature type="region of interest" description="Disordered" evidence="6">
    <location>
        <begin position="1038"/>
        <end position="1100"/>
    </location>
</feature>
<dbReference type="GO" id="GO:0005930">
    <property type="term" value="C:axoneme"/>
    <property type="evidence" value="ECO:0007669"/>
    <property type="project" value="UniProtKB-SubCell"/>
</dbReference>
<feature type="compositionally biased region" description="Low complexity" evidence="6">
    <location>
        <begin position="1406"/>
        <end position="1426"/>
    </location>
</feature>
<dbReference type="InterPro" id="IPR003591">
    <property type="entry name" value="Leu-rich_rpt_typical-subtyp"/>
</dbReference>